<keyword evidence="1" id="KW-0812">Transmembrane</keyword>
<proteinExistence type="predicted"/>
<evidence type="ECO:0000256" key="1">
    <source>
        <dbReference type="SAM" id="Phobius"/>
    </source>
</evidence>
<protein>
    <recommendedName>
        <fullName evidence="4">NnrS family protein</fullName>
    </recommendedName>
</protein>
<feature type="transmembrane region" description="Helical" evidence="1">
    <location>
        <begin position="295"/>
        <end position="316"/>
    </location>
</feature>
<feature type="transmembrane region" description="Helical" evidence="1">
    <location>
        <begin position="328"/>
        <end position="348"/>
    </location>
</feature>
<dbReference type="EMBL" id="NVUL01000044">
    <property type="protein sequence ID" value="PCI77577.1"/>
    <property type="molecule type" value="Genomic_DNA"/>
</dbReference>
<dbReference type="Pfam" id="PF05940">
    <property type="entry name" value="NnrS"/>
    <property type="match status" value="1"/>
</dbReference>
<reference evidence="3" key="1">
    <citation type="submission" date="2017-08" db="EMBL/GenBank/DDBJ databases">
        <title>A dynamic microbial community with high functional redundancy inhabits the cold, oxic subseafloor aquifer.</title>
        <authorList>
            <person name="Tully B.J."/>
            <person name="Wheat C.G."/>
            <person name="Glazer B.T."/>
            <person name="Huber J.A."/>
        </authorList>
    </citation>
    <scope>NUCLEOTIDE SEQUENCE [LARGE SCALE GENOMIC DNA]</scope>
</reference>
<feature type="transmembrane region" description="Helical" evidence="1">
    <location>
        <begin position="55"/>
        <end position="74"/>
    </location>
</feature>
<accession>A0A2A4X6B3</accession>
<evidence type="ECO:0000313" key="3">
    <source>
        <dbReference type="Proteomes" id="UP000218767"/>
    </source>
</evidence>
<feature type="transmembrane region" description="Helical" evidence="1">
    <location>
        <begin position="81"/>
        <end position="98"/>
    </location>
</feature>
<comment type="caution">
    <text evidence="2">The sequence shown here is derived from an EMBL/GenBank/DDBJ whole genome shotgun (WGS) entry which is preliminary data.</text>
</comment>
<feature type="transmembrane region" description="Helical" evidence="1">
    <location>
        <begin position="354"/>
        <end position="374"/>
    </location>
</feature>
<feature type="transmembrane region" description="Helical" evidence="1">
    <location>
        <begin position="134"/>
        <end position="152"/>
    </location>
</feature>
<name>A0A2A4X6B3_9GAMM</name>
<evidence type="ECO:0000313" key="2">
    <source>
        <dbReference type="EMBL" id="PCI77577.1"/>
    </source>
</evidence>
<organism evidence="2 3">
    <name type="scientific">SAR86 cluster bacterium</name>
    <dbReference type="NCBI Taxonomy" id="2030880"/>
    <lineage>
        <taxon>Bacteria</taxon>
        <taxon>Pseudomonadati</taxon>
        <taxon>Pseudomonadota</taxon>
        <taxon>Gammaproteobacteria</taxon>
        <taxon>SAR86 cluster</taxon>
    </lineage>
</organism>
<feature type="transmembrane region" description="Helical" evidence="1">
    <location>
        <begin position="263"/>
        <end position="283"/>
    </location>
</feature>
<keyword evidence="1" id="KW-1133">Transmembrane helix</keyword>
<evidence type="ECO:0008006" key="4">
    <source>
        <dbReference type="Google" id="ProtNLM"/>
    </source>
</evidence>
<feature type="transmembrane region" description="Helical" evidence="1">
    <location>
        <begin position="12"/>
        <end position="35"/>
    </location>
</feature>
<dbReference type="InterPro" id="IPR010266">
    <property type="entry name" value="NnrS"/>
</dbReference>
<feature type="transmembrane region" description="Helical" evidence="1">
    <location>
        <begin position="104"/>
        <end position="122"/>
    </location>
</feature>
<sequence>MLNTLPLLFSFAFRSLFMLVVLQAVIHIVLWSAMWNGLLTAPIEVNSIYWHGHEMAIGFAGAAIAGFLLTAVATWTGRPQIQGWPLVVLCLCWLVARLGLVAPLFAATAGIFYWFFLLALMAREVVAASNNRNYKVLAILFVFLVLESLYQYTLLAQSPLLQQILWSQIFLVVVMINLIGGRIIPAFTRNWLSKQQGGLSQDQLPASFGFVDSTATLALIVFFLATLAAIDGRLILILAIVTSSLQTWRLLRWKGYRCLAEPLVWMMHLSYAWIPIGVLLLGFGQAGYVSVSAGIHALTIGTVASMIISIASRAALGHTGRPLQAHPLLTGSIVLIALSALSRVAASILTSNLLLTSATAFWIGGFLCFAVRYIPVLLSPPLDE</sequence>
<keyword evidence="1" id="KW-0472">Membrane</keyword>
<gene>
    <name evidence="2" type="ORF">COB20_07635</name>
</gene>
<dbReference type="Proteomes" id="UP000218767">
    <property type="component" value="Unassembled WGS sequence"/>
</dbReference>
<feature type="transmembrane region" description="Helical" evidence="1">
    <location>
        <begin position="164"/>
        <end position="184"/>
    </location>
</feature>
<dbReference type="AlphaFoldDB" id="A0A2A4X6B3"/>